<keyword evidence="1" id="KW-0547">Nucleotide-binding</keyword>
<dbReference type="OrthoDB" id="9805696at2"/>
<dbReference type="RefSeq" id="WP_098039402.1">
    <property type="nucleotide sequence ID" value="NZ_CWGJ01000028.1"/>
</dbReference>
<dbReference type="GO" id="GO:0003724">
    <property type="term" value="F:RNA helicase activity"/>
    <property type="evidence" value="ECO:0007669"/>
    <property type="project" value="UniProtKB-EC"/>
</dbReference>
<dbReference type="Gene3D" id="3.40.50.300">
    <property type="entry name" value="P-loop containing nucleotide triphosphate hydrolases"/>
    <property type="match status" value="2"/>
</dbReference>
<dbReference type="PROSITE" id="PS51194">
    <property type="entry name" value="HELICASE_CTER"/>
    <property type="match status" value="1"/>
</dbReference>
<dbReference type="Pfam" id="PF00271">
    <property type="entry name" value="Helicase_C"/>
    <property type="match status" value="1"/>
</dbReference>
<feature type="domain" description="Helicase ATP-binding" evidence="8">
    <location>
        <begin position="34"/>
        <end position="204"/>
    </location>
</feature>
<evidence type="ECO:0000259" key="9">
    <source>
        <dbReference type="PROSITE" id="PS51194"/>
    </source>
</evidence>
<dbReference type="SMART" id="SM00490">
    <property type="entry name" value="HELICc"/>
    <property type="match status" value="1"/>
</dbReference>
<evidence type="ECO:0000256" key="5">
    <source>
        <dbReference type="ARBA" id="ARBA00038437"/>
    </source>
</evidence>
<dbReference type="CDD" id="cd00268">
    <property type="entry name" value="DEADc"/>
    <property type="match status" value="1"/>
</dbReference>
<dbReference type="CDD" id="cd18787">
    <property type="entry name" value="SF2_C_DEAD"/>
    <property type="match status" value="1"/>
</dbReference>
<dbReference type="EC" id="3.6.4.13" evidence="11"/>
<protein>
    <submittedName>
        <fullName evidence="11">Putative DEAD-box ATP-dependent RNA helicase</fullName>
        <ecNumber evidence="11">3.6.4.13</ecNumber>
    </submittedName>
</protein>
<evidence type="ECO:0000259" key="8">
    <source>
        <dbReference type="PROSITE" id="PS51192"/>
    </source>
</evidence>
<evidence type="ECO:0000256" key="3">
    <source>
        <dbReference type="ARBA" id="ARBA00022806"/>
    </source>
</evidence>
<evidence type="ECO:0000313" key="11">
    <source>
        <dbReference type="EMBL" id="CRX39543.1"/>
    </source>
</evidence>
<evidence type="ECO:0000259" key="10">
    <source>
        <dbReference type="PROSITE" id="PS51195"/>
    </source>
</evidence>
<keyword evidence="2 11" id="KW-0378">Hydrolase</keyword>
<keyword evidence="4" id="KW-0067">ATP-binding</keyword>
<dbReference type="PROSITE" id="PS51195">
    <property type="entry name" value="Q_MOTIF"/>
    <property type="match status" value="1"/>
</dbReference>
<feature type="region of interest" description="Disordered" evidence="7">
    <location>
        <begin position="358"/>
        <end position="451"/>
    </location>
</feature>
<proteinExistence type="inferred from homology"/>
<evidence type="ECO:0000256" key="6">
    <source>
        <dbReference type="PROSITE-ProRule" id="PRU00552"/>
    </source>
</evidence>
<dbReference type="InterPro" id="IPR014014">
    <property type="entry name" value="RNA_helicase_DEAD_Q_motif"/>
</dbReference>
<dbReference type="InterPro" id="IPR011545">
    <property type="entry name" value="DEAD/DEAH_box_helicase_dom"/>
</dbReference>
<dbReference type="GO" id="GO:0003676">
    <property type="term" value="F:nucleic acid binding"/>
    <property type="evidence" value="ECO:0007669"/>
    <property type="project" value="InterPro"/>
</dbReference>
<accession>A0A0H5DT55</accession>
<comment type="similarity">
    <text evidence="5">Belongs to the DEAD box helicase family.</text>
</comment>
<dbReference type="AlphaFoldDB" id="A0A0H5DT55"/>
<evidence type="ECO:0000256" key="4">
    <source>
        <dbReference type="ARBA" id="ARBA00022840"/>
    </source>
</evidence>
<gene>
    <name evidence="11" type="ORF">ELAC_2223</name>
</gene>
<evidence type="ECO:0000313" key="12">
    <source>
        <dbReference type="Proteomes" id="UP000220251"/>
    </source>
</evidence>
<feature type="short sequence motif" description="Q motif" evidence="6">
    <location>
        <begin position="3"/>
        <end position="31"/>
    </location>
</feature>
<dbReference type="PANTHER" id="PTHR47959:SF1">
    <property type="entry name" value="ATP-DEPENDENT RNA HELICASE DBPA"/>
    <property type="match status" value="1"/>
</dbReference>
<dbReference type="PROSITE" id="PS51192">
    <property type="entry name" value="HELICASE_ATP_BIND_1"/>
    <property type="match status" value="1"/>
</dbReference>
<feature type="compositionally biased region" description="Gly residues" evidence="7">
    <location>
        <begin position="418"/>
        <end position="427"/>
    </location>
</feature>
<dbReference type="InterPro" id="IPR014001">
    <property type="entry name" value="Helicase_ATP-bd"/>
</dbReference>
<dbReference type="InterPro" id="IPR001650">
    <property type="entry name" value="Helicase_C-like"/>
</dbReference>
<dbReference type="InterPro" id="IPR027417">
    <property type="entry name" value="P-loop_NTPase"/>
</dbReference>
<dbReference type="InterPro" id="IPR050079">
    <property type="entry name" value="DEAD_box_RNA_helicase"/>
</dbReference>
<feature type="domain" description="Helicase C-terminal" evidence="9">
    <location>
        <begin position="228"/>
        <end position="373"/>
    </location>
</feature>
<keyword evidence="12" id="KW-1185">Reference proteome</keyword>
<dbReference type="EMBL" id="CWGJ01000028">
    <property type="protein sequence ID" value="CRX39543.1"/>
    <property type="molecule type" value="Genomic_DNA"/>
</dbReference>
<evidence type="ECO:0000256" key="2">
    <source>
        <dbReference type="ARBA" id="ARBA00022801"/>
    </source>
</evidence>
<sequence length="451" mass="50204">MTTTFETLGIPSALMRSLEKRGITAPTPIQEMAIPVALTGKDLFASAATGSGKTIAYLIPVLANLMEDKESSALILAPTRELAQQINDEILKLINHAAPFKIALLIGGRPYFKQEIDLRKTPRFIVGTPGRVRDHLERGTLKLEKTSYFILDETDRMLDLGFSDDLAAIAKKLPAQKQTLMFSATMSPTIEQMSKKWLTDPVHLAADTAMQPSQNIKEESVHVTTDRKFDTLLEALGQREGSVIVFVRTKIGAENLARKLRDEEHLAEAIHGDLPQRKRDRVIKSFRNQRSRIMVATDVASRGLDIPHIMHVINFDLPECAEDYIHRVGRTGRAGKEGFALSFISPEEKKFWRAIKKLSGGQDEDEGEERGSRRGPPRGRRSFSGPRNGSWKPKRRFGGPREGSGGERESFGGRREGFGGQREGFGGQRESFGGPRGYSANKRAPRFNKVD</sequence>
<feature type="domain" description="DEAD-box RNA helicase Q" evidence="10">
    <location>
        <begin position="3"/>
        <end position="31"/>
    </location>
</feature>
<dbReference type="InterPro" id="IPR044742">
    <property type="entry name" value="DEAD/DEAH_RhlB"/>
</dbReference>
<keyword evidence="3 11" id="KW-0347">Helicase</keyword>
<evidence type="ECO:0000256" key="7">
    <source>
        <dbReference type="SAM" id="MobiDB-lite"/>
    </source>
</evidence>
<reference evidence="12" key="1">
    <citation type="submission" date="2015-06" db="EMBL/GenBank/DDBJ databases">
        <authorList>
            <person name="Bertelli C."/>
        </authorList>
    </citation>
    <scope>NUCLEOTIDE SEQUENCE [LARGE SCALE GENOMIC DNA]</scope>
    <source>
        <strain evidence="12">CRIB-30</strain>
    </source>
</reference>
<organism evidence="11 12">
    <name type="scientific">Estrella lausannensis</name>
    <dbReference type="NCBI Taxonomy" id="483423"/>
    <lineage>
        <taxon>Bacteria</taxon>
        <taxon>Pseudomonadati</taxon>
        <taxon>Chlamydiota</taxon>
        <taxon>Chlamydiia</taxon>
        <taxon>Parachlamydiales</taxon>
        <taxon>Candidatus Criblamydiaceae</taxon>
        <taxon>Estrella</taxon>
    </lineage>
</organism>
<dbReference type="GO" id="GO:0005829">
    <property type="term" value="C:cytosol"/>
    <property type="evidence" value="ECO:0007669"/>
    <property type="project" value="TreeGrafter"/>
</dbReference>
<evidence type="ECO:0000256" key="1">
    <source>
        <dbReference type="ARBA" id="ARBA00022741"/>
    </source>
</evidence>
<dbReference type="GO" id="GO:0005524">
    <property type="term" value="F:ATP binding"/>
    <property type="evidence" value="ECO:0007669"/>
    <property type="project" value="UniProtKB-KW"/>
</dbReference>
<dbReference type="SMART" id="SM00487">
    <property type="entry name" value="DEXDc"/>
    <property type="match status" value="1"/>
</dbReference>
<dbReference type="PANTHER" id="PTHR47959">
    <property type="entry name" value="ATP-DEPENDENT RNA HELICASE RHLE-RELATED"/>
    <property type="match status" value="1"/>
</dbReference>
<dbReference type="SUPFAM" id="SSF52540">
    <property type="entry name" value="P-loop containing nucleoside triphosphate hydrolases"/>
    <property type="match status" value="1"/>
</dbReference>
<dbReference type="Pfam" id="PF00270">
    <property type="entry name" value="DEAD"/>
    <property type="match status" value="1"/>
</dbReference>
<feature type="compositionally biased region" description="Basic and acidic residues" evidence="7">
    <location>
        <begin position="404"/>
        <end position="417"/>
    </location>
</feature>
<dbReference type="Proteomes" id="UP000220251">
    <property type="component" value="Unassembled WGS sequence"/>
</dbReference>
<name>A0A0H5DT55_9BACT</name>
<dbReference type="GO" id="GO:0016787">
    <property type="term" value="F:hydrolase activity"/>
    <property type="evidence" value="ECO:0007669"/>
    <property type="project" value="UniProtKB-KW"/>
</dbReference>